<dbReference type="InterPro" id="IPR000595">
    <property type="entry name" value="cNMP-bd_dom"/>
</dbReference>
<name>A0A1X9N6H8_9GAMM</name>
<dbReference type="PROSITE" id="PS50042">
    <property type="entry name" value="CNMP_BINDING_3"/>
    <property type="match status" value="1"/>
</dbReference>
<accession>A0A1X9N6H8</accession>
<dbReference type="OrthoDB" id="9814704at2"/>
<dbReference type="InterPro" id="IPR018490">
    <property type="entry name" value="cNMP-bd_dom_sf"/>
</dbReference>
<evidence type="ECO:0000313" key="2">
    <source>
        <dbReference type="EMBL" id="ARN72774.1"/>
    </source>
</evidence>
<feature type="domain" description="Cyclic nucleotide-binding" evidence="1">
    <location>
        <begin position="156"/>
        <end position="203"/>
    </location>
</feature>
<sequence>MTTADQDPLTFIKPFSPINQIDRKYHSQLAHHLQLQSFAKDELIIRKSGSPKLMHFLVTGSVEIRESFDKRYLYSADQSDNNAPLENRLSASCNVKASDDCLVLVANTEPVDQLLTWGQDYTIFYLDEGDVSIADDDMIDDNYQEDWDNVFIRSNLASNLSNSVIHQIMSQLDDISVAKGEPIVKANTFGDYFYVIKQGRAIVETAKDGPFKGNALRSTPAITLVMRPWWRKPPAMPQLA</sequence>
<dbReference type="STRING" id="716816.BST96_00780"/>
<keyword evidence="3" id="KW-1185">Reference proteome</keyword>
<protein>
    <recommendedName>
        <fullName evidence="1">Cyclic nucleotide-binding domain-containing protein</fullName>
    </recommendedName>
</protein>
<evidence type="ECO:0000313" key="3">
    <source>
        <dbReference type="Proteomes" id="UP000193450"/>
    </source>
</evidence>
<dbReference type="KEGG" id="osg:BST96_00780"/>
<gene>
    <name evidence="2" type="ORF">BST96_00780</name>
</gene>
<dbReference type="Gene3D" id="2.60.120.10">
    <property type="entry name" value="Jelly Rolls"/>
    <property type="match status" value="2"/>
</dbReference>
<dbReference type="RefSeq" id="WP_085756863.1">
    <property type="nucleotide sequence ID" value="NZ_CP019343.1"/>
</dbReference>
<dbReference type="Proteomes" id="UP000193450">
    <property type="component" value="Chromosome"/>
</dbReference>
<reference evidence="2 3" key="1">
    <citation type="submission" date="2016-11" db="EMBL/GenBank/DDBJ databases">
        <title>Trade-off between light-utilization and light-protection in marine flavobacteria.</title>
        <authorList>
            <person name="Kumagai Y."/>
        </authorList>
    </citation>
    <scope>NUCLEOTIDE SEQUENCE [LARGE SCALE GENOMIC DNA]</scope>
    <source>
        <strain evidence="2 3">NBRC 107125</strain>
    </source>
</reference>
<dbReference type="InterPro" id="IPR014710">
    <property type="entry name" value="RmlC-like_jellyroll"/>
</dbReference>
<proteinExistence type="predicted"/>
<dbReference type="AlphaFoldDB" id="A0A1X9N6H8"/>
<dbReference type="EMBL" id="CP019343">
    <property type="protein sequence ID" value="ARN72774.1"/>
    <property type="molecule type" value="Genomic_DNA"/>
</dbReference>
<dbReference type="SUPFAM" id="SSF51206">
    <property type="entry name" value="cAMP-binding domain-like"/>
    <property type="match status" value="2"/>
</dbReference>
<organism evidence="2 3">
    <name type="scientific">Oceanicoccus sagamiensis</name>
    <dbReference type="NCBI Taxonomy" id="716816"/>
    <lineage>
        <taxon>Bacteria</taxon>
        <taxon>Pseudomonadati</taxon>
        <taxon>Pseudomonadota</taxon>
        <taxon>Gammaproteobacteria</taxon>
        <taxon>Cellvibrionales</taxon>
        <taxon>Spongiibacteraceae</taxon>
        <taxon>Oceanicoccus</taxon>
    </lineage>
</organism>
<evidence type="ECO:0000259" key="1">
    <source>
        <dbReference type="PROSITE" id="PS50042"/>
    </source>
</evidence>